<comment type="caution">
    <text evidence="3">The sequence shown here is derived from an EMBL/GenBank/DDBJ whole genome shotgun (WGS) entry which is preliminary data.</text>
</comment>
<name>A0A9W8TLN1_9PEZI</name>
<dbReference type="Pfam" id="PF02862">
    <property type="entry name" value="DDHD"/>
    <property type="match status" value="2"/>
</dbReference>
<sequence>MAADKNKKAGTGLDHRLGATNAIAGHCRPFACVPSSRVFRRASQDGSETQATSTAANEIIVHVVAHMRVHASCPTTMGCPATYILSNAAAAAVHLIGVACWWYGFWYGCRGDMVVLWWNPTVALAASYAAVPGATWNVESEESDIEIGERYSVEQHSAYLASPPPPLLAIPSSPIHLSAFLRLDRQHPRTRGHRLAIHLPSPCLHLPSPASPGPEPAVPHSLGRQCRLAPVRNPFSDDPTATQGIPPVAAQFFYSSPIPIDDPLSAIAATNDPRSLRATLQPFSPGDNNALEAAWLGLSADHYSRNHDHARRQRSPSPSLARENAAKLAAITHDLAVKHGEKHAREGSKRDSMARMDGTALVIDDAIPHCCPDLLVDVHLALRNSFCIVARRRQRALDPETIAQAILSEMQSMRAESSSAIAQQRGRSNTAPSASLSNVVNDHTGPAHSFSKPSSLDEGADGTVQPQSISSRPTERKPIATIPAKSSLVDDGITGKPFIRVGTPETPTFSQPSSVSISSPLSSTPTRPRAPGNEVTLPALQMKPIYWSPVNDIATVLRATWFYRDDMRPVDPSVANQLEAGYRELKPHTETWNDELRCAVEVGPLGEEKVSHPLWPKTPVSSNKKSDEMADPVLSSDPFCAARCFHGEAAAEGTLIPSANEDNSSPIQTHRKFEQYHVIYKDEKHAFLLKPSLKPSAYYGRRPVAKIVRGITIGIPVVRGFNYELWKAKHPKSKTQQQSHPTIQPSPSLSSSGNRGEPCVACKAEKDRSQVTDLVLVVHGIGQKLAERVENYHFTHAINAFRRAINVELNNDAVRAVLRDGQNGIMVLPINWRQDLSFEDGGPMTEEDKAHYAVEAFGLKDIEPKTIPAVRSMISDVMFDIPFYMSQHKPKMVAAMAKEANRVYRLWCRNNPGFSERGRVHIIAHSLGTVMSVEVLSRQPTITPRLQLNKPLQTNCFEFDTKNLFLLGSPVAFFLLLERGALLPRRGRLKPGASEIDVKASNMVGDAGTFGCLAVDNIYNILAREDPVGYLLNGTIDPMFAASLKSAYVPSASPSFLQSVGSAVRGFVPGAAPASSASATNPALAKPLAMRLPSQLELEVHDFTREEIAEKKALLLNDNGQVDYFLRSGGGPLELQYLNMLSAHTSYWVNQDLIRMLCQEIGRKPGRENTLPALRAVKAAKRAIPGSS</sequence>
<feature type="compositionally biased region" description="Low complexity" evidence="1">
    <location>
        <begin position="507"/>
        <end position="527"/>
    </location>
</feature>
<proteinExistence type="predicted"/>
<keyword evidence="4" id="KW-1185">Reference proteome</keyword>
<dbReference type="PANTHER" id="PTHR23509:SF6">
    <property type="entry name" value="PHOSPHOLIPASE C1020.13C-RELATED"/>
    <property type="match status" value="1"/>
</dbReference>
<feature type="compositionally biased region" description="Polar residues" evidence="1">
    <location>
        <begin position="734"/>
        <end position="754"/>
    </location>
</feature>
<dbReference type="GO" id="GO:0005737">
    <property type="term" value="C:cytoplasm"/>
    <property type="evidence" value="ECO:0007669"/>
    <property type="project" value="TreeGrafter"/>
</dbReference>
<gene>
    <name evidence="3" type="ORF">NPX13_g6196</name>
</gene>
<dbReference type="InterPro" id="IPR004177">
    <property type="entry name" value="DDHD_dom"/>
</dbReference>
<dbReference type="VEuPathDB" id="FungiDB:F4678DRAFT_450914"/>
<dbReference type="EMBL" id="JANPWZ010001069">
    <property type="protein sequence ID" value="KAJ3569100.1"/>
    <property type="molecule type" value="Genomic_DNA"/>
</dbReference>
<evidence type="ECO:0000256" key="1">
    <source>
        <dbReference type="SAM" id="MobiDB-lite"/>
    </source>
</evidence>
<evidence type="ECO:0000313" key="3">
    <source>
        <dbReference type="EMBL" id="KAJ3569100.1"/>
    </source>
</evidence>
<accession>A0A9W8TLN1</accession>
<protein>
    <recommendedName>
        <fullName evidence="2">DDHD domain-containing protein</fullName>
    </recommendedName>
</protein>
<feature type="compositionally biased region" description="Polar residues" evidence="1">
    <location>
        <begin position="416"/>
        <end position="441"/>
    </location>
</feature>
<organism evidence="3 4">
    <name type="scientific">Xylaria arbuscula</name>
    <dbReference type="NCBI Taxonomy" id="114810"/>
    <lineage>
        <taxon>Eukaryota</taxon>
        <taxon>Fungi</taxon>
        <taxon>Dikarya</taxon>
        <taxon>Ascomycota</taxon>
        <taxon>Pezizomycotina</taxon>
        <taxon>Sordariomycetes</taxon>
        <taxon>Xylariomycetidae</taxon>
        <taxon>Xylariales</taxon>
        <taxon>Xylariaceae</taxon>
        <taxon>Xylaria</taxon>
    </lineage>
</organism>
<dbReference type="GO" id="GO:0046872">
    <property type="term" value="F:metal ion binding"/>
    <property type="evidence" value="ECO:0007669"/>
    <property type="project" value="InterPro"/>
</dbReference>
<dbReference type="PANTHER" id="PTHR23509">
    <property type="entry name" value="PA-PL1 PHOSPHOLIPASE FAMILY"/>
    <property type="match status" value="1"/>
</dbReference>
<dbReference type="InterPro" id="IPR058055">
    <property type="entry name" value="PA-PLA1"/>
</dbReference>
<dbReference type="SMART" id="SM01127">
    <property type="entry name" value="DDHD"/>
    <property type="match status" value="1"/>
</dbReference>
<dbReference type="PROSITE" id="PS51043">
    <property type="entry name" value="DDHD"/>
    <property type="match status" value="1"/>
</dbReference>
<feature type="region of interest" description="Disordered" evidence="1">
    <location>
        <begin position="416"/>
        <end position="534"/>
    </location>
</feature>
<dbReference type="Proteomes" id="UP001148614">
    <property type="component" value="Unassembled WGS sequence"/>
</dbReference>
<feature type="domain" description="DDHD" evidence="2">
    <location>
        <begin position="957"/>
        <end position="1163"/>
    </location>
</feature>
<evidence type="ECO:0000259" key="2">
    <source>
        <dbReference type="PROSITE" id="PS51043"/>
    </source>
</evidence>
<dbReference type="AlphaFoldDB" id="A0A9W8TLN1"/>
<evidence type="ECO:0000313" key="4">
    <source>
        <dbReference type="Proteomes" id="UP001148614"/>
    </source>
</evidence>
<feature type="region of interest" description="Disordered" evidence="1">
    <location>
        <begin position="729"/>
        <end position="757"/>
    </location>
</feature>
<reference evidence="3" key="1">
    <citation type="submission" date="2022-07" db="EMBL/GenBank/DDBJ databases">
        <title>Genome Sequence of Xylaria arbuscula.</title>
        <authorList>
            <person name="Buettner E."/>
        </authorList>
    </citation>
    <scope>NUCLEOTIDE SEQUENCE</scope>
    <source>
        <strain evidence="3">VT107</strain>
    </source>
</reference>
<dbReference type="GO" id="GO:0004620">
    <property type="term" value="F:phospholipase activity"/>
    <property type="evidence" value="ECO:0007669"/>
    <property type="project" value="TreeGrafter"/>
</dbReference>